<dbReference type="NCBIfam" id="TIGR01498">
    <property type="entry name" value="folK"/>
    <property type="match status" value="1"/>
</dbReference>
<evidence type="ECO:0000256" key="4">
    <source>
        <dbReference type="ARBA" id="ARBA00016218"/>
    </source>
</evidence>
<feature type="domain" description="7,8-dihydro-6-hydroxymethylpterin-pyrophosphokinase" evidence="13">
    <location>
        <begin position="89"/>
        <end position="100"/>
    </location>
</feature>
<gene>
    <name evidence="14" type="ORF">HNR75_001430</name>
</gene>
<protein>
    <recommendedName>
        <fullName evidence="4">2-amino-4-hydroxy-6-hydroxymethyldihydropteridine pyrophosphokinase</fullName>
        <ecNumber evidence="3">2.7.6.3</ecNumber>
    </recommendedName>
    <alternativeName>
        <fullName evidence="11">6-hydroxymethyl-7,8-dihydropterin pyrophosphokinase</fullName>
    </alternativeName>
    <alternativeName>
        <fullName evidence="12">7,8-dihydro-6-hydroxymethylpterin-pyrophosphokinase</fullName>
    </alternativeName>
</protein>
<dbReference type="EC" id="2.7.6.3" evidence="3"/>
<dbReference type="SUPFAM" id="SSF55083">
    <property type="entry name" value="6-hydroxymethyl-7,8-dihydropterin pyrophosphokinase, HPPK"/>
    <property type="match status" value="1"/>
</dbReference>
<evidence type="ECO:0000259" key="13">
    <source>
        <dbReference type="PROSITE" id="PS00794"/>
    </source>
</evidence>
<dbReference type="GO" id="GO:0003848">
    <property type="term" value="F:2-amino-4-hydroxy-6-hydroxymethyldihydropteridine diphosphokinase activity"/>
    <property type="evidence" value="ECO:0007669"/>
    <property type="project" value="UniProtKB-EC"/>
</dbReference>
<dbReference type="Pfam" id="PF01288">
    <property type="entry name" value="HPPK"/>
    <property type="match status" value="1"/>
</dbReference>
<dbReference type="CDD" id="cd00483">
    <property type="entry name" value="HPPK"/>
    <property type="match status" value="1"/>
</dbReference>
<organism evidence="14 15">
    <name type="scientific">Tolumonas osonensis</name>
    <dbReference type="NCBI Taxonomy" id="675874"/>
    <lineage>
        <taxon>Bacteria</taxon>
        <taxon>Pseudomonadati</taxon>
        <taxon>Pseudomonadota</taxon>
        <taxon>Gammaproteobacteria</taxon>
        <taxon>Aeromonadales</taxon>
        <taxon>Aeromonadaceae</taxon>
        <taxon>Tolumonas</taxon>
    </lineage>
</organism>
<reference evidence="14 15" key="1">
    <citation type="submission" date="2020-08" db="EMBL/GenBank/DDBJ databases">
        <title>Genomic Encyclopedia of Type Strains, Phase IV (KMG-IV): sequencing the most valuable type-strain genomes for metagenomic binning, comparative biology and taxonomic classification.</title>
        <authorList>
            <person name="Goeker M."/>
        </authorList>
    </citation>
    <scope>NUCLEOTIDE SEQUENCE [LARGE SCALE GENOMIC DNA]</scope>
    <source>
        <strain evidence="14 15">DSM 22975</strain>
    </source>
</reference>
<comment type="caution">
    <text evidence="14">The sequence shown here is derived from an EMBL/GenBank/DDBJ whole genome shotgun (WGS) entry which is preliminary data.</text>
</comment>
<evidence type="ECO:0000256" key="5">
    <source>
        <dbReference type="ARBA" id="ARBA00022679"/>
    </source>
</evidence>
<dbReference type="GO" id="GO:0016301">
    <property type="term" value="F:kinase activity"/>
    <property type="evidence" value="ECO:0007669"/>
    <property type="project" value="UniProtKB-KW"/>
</dbReference>
<dbReference type="PROSITE" id="PS00794">
    <property type="entry name" value="HPPK"/>
    <property type="match status" value="1"/>
</dbReference>
<dbReference type="GO" id="GO:0046654">
    <property type="term" value="P:tetrahydrofolate biosynthetic process"/>
    <property type="evidence" value="ECO:0007669"/>
    <property type="project" value="UniProtKB-UniPathway"/>
</dbReference>
<dbReference type="InterPro" id="IPR000550">
    <property type="entry name" value="Hppk"/>
</dbReference>
<keyword evidence="15" id="KW-1185">Reference proteome</keyword>
<keyword evidence="9" id="KW-0289">Folate biosynthesis</keyword>
<keyword evidence="7 14" id="KW-0418">Kinase</keyword>
<evidence type="ECO:0000256" key="1">
    <source>
        <dbReference type="ARBA" id="ARBA00005051"/>
    </source>
</evidence>
<dbReference type="InterPro" id="IPR035907">
    <property type="entry name" value="Hppk_sf"/>
</dbReference>
<name>A0A841G8S2_9GAMM</name>
<accession>A0A841G8S2</accession>
<sequence>MTEVFIALGANLAEPRSQLLKAIEALQHLPESELLSCSPLYSSSPMGPQDQPDYINAVVRLKTSLQPHVLLDAMQRIELEQGRVRKDERWGPRTLDLDLLLYGQQIIQDERLTVPHYGMTQRAFVLVPLFDIAPALTLPDGRQLAELVAVCDRSTLFRLSD</sequence>
<dbReference type="GO" id="GO:0046656">
    <property type="term" value="P:folic acid biosynthetic process"/>
    <property type="evidence" value="ECO:0007669"/>
    <property type="project" value="UniProtKB-KW"/>
</dbReference>
<comment type="pathway">
    <text evidence="1">Cofactor biosynthesis; tetrahydrofolate biosynthesis; 2-amino-4-hydroxy-6-hydroxymethyl-7,8-dihydropteridine diphosphate from 7,8-dihydroneopterin triphosphate: step 4/4.</text>
</comment>
<dbReference type="GO" id="GO:0005524">
    <property type="term" value="F:ATP binding"/>
    <property type="evidence" value="ECO:0007669"/>
    <property type="project" value="UniProtKB-KW"/>
</dbReference>
<evidence type="ECO:0000256" key="9">
    <source>
        <dbReference type="ARBA" id="ARBA00022909"/>
    </source>
</evidence>
<evidence type="ECO:0000256" key="12">
    <source>
        <dbReference type="ARBA" id="ARBA00033413"/>
    </source>
</evidence>
<evidence type="ECO:0000256" key="8">
    <source>
        <dbReference type="ARBA" id="ARBA00022840"/>
    </source>
</evidence>
<keyword evidence="6" id="KW-0547">Nucleotide-binding</keyword>
<evidence type="ECO:0000256" key="11">
    <source>
        <dbReference type="ARBA" id="ARBA00029766"/>
    </source>
</evidence>
<dbReference type="PANTHER" id="PTHR43071">
    <property type="entry name" value="2-AMINO-4-HYDROXY-6-HYDROXYMETHYLDIHYDROPTERIDINE PYROPHOSPHOKINASE"/>
    <property type="match status" value="1"/>
</dbReference>
<evidence type="ECO:0000313" key="15">
    <source>
        <dbReference type="Proteomes" id="UP000585721"/>
    </source>
</evidence>
<dbReference type="UniPathway" id="UPA00077">
    <property type="reaction ID" value="UER00155"/>
</dbReference>
<comment type="function">
    <text evidence="10">Catalyzes the transfer of pyrophosphate from adenosine triphosphate (ATP) to 6-hydroxymethyl-7,8-dihydropterin, an enzymatic step in folate biosynthesis pathway.</text>
</comment>
<keyword evidence="8" id="KW-0067">ATP-binding</keyword>
<dbReference type="Gene3D" id="3.30.70.560">
    <property type="entry name" value="7,8-Dihydro-6-hydroxymethylpterin-pyrophosphokinase HPPK"/>
    <property type="match status" value="1"/>
</dbReference>
<evidence type="ECO:0000256" key="6">
    <source>
        <dbReference type="ARBA" id="ARBA00022741"/>
    </source>
</evidence>
<dbReference type="RefSeq" id="WP_188026299.1">
    <property type="nucleotide sequence ID" value="NZ_JACHGR010000004.1"/>
</dbReference>
<dbReference type="AlphaFoldDB" id="A0A841G8S2"/>
<proteinExistence type="inferred from homology"/>
<dbReference type="EMBL" id="JACHGR010000004">
    <property type="protein sequence ID" value="MBB6055524.1"/>
    <property type="molecule type" value="Genomic_DNA"/>
</dbReference>
<dbReference type="Proteomes" id="UP000585721">
    <property type="component" value="Unassembled WGS sequence"/>
</dbReference>
<keyword evidence="5 14" id="KW-0808">Transferase</keyword>
<evidence type="ECO:0000256" key="3">
    <source>
        <dbReference type="ARBA" id="ARBA00013253"/>
    </source>
</evidence>
<evidence type="ECO:0000256" key="2">
    <source>
        <dbReference type="ARBA" id="ARBA00005810"/>
    </source>
</evidence>
<evidence type="ECO:0000256" key="7">
    <source>
        <dbReference type="ARBA" id="ARBA00022777"/>
    </source>
</evidence>
<evidence type="ECO:0000313" key="14">
    <source>
        <dbReference type="EMBL" id="MBB6055524.1"/>
    </source>
</evidence>
<dbReference type="PANTHER" id="PTHR43071:SF1">
    <property type="entry name" value="2-AMINO-4-HYDROXY-6-HYDROXYMETHYLDIHYDROPTERIDINE PYROPHOSPHOKINASE"/>
    <property type="match status" value="1"/>
</dbReference>
<comment type="similarity">
    <text evidence="2">Belongs to the HPPK family.</text>
</comment>
<evidence type="ECO:0000256" key="10">
    <source>
        <dbReference type="ARBA" id="ARBA00029409"/>
    </source>
</evidence>